<feature type="domain" description="C2H2-type" evidence="6">
    <location>
        <begin position="158"/>
        <end position="182"/>
    </location>
</feature>
<evidence type="ECO:0000256" key="5">
    <source>
        <dbReference type="PROSITE-ProRule" id="PRU00042"/>
    </source>
</evidence>
<dbReference type="SMART" id="SM00355">
    <property type="entry name" value="ZnF_C2H2"/>
    <property type="match status" value="14"/>
</dbReference>
<name>A0A9X0AC96_9HELO</name>
<dbReference type="OrthoDB" id="6105938at2759"/>
<dbReference type="PROSITE" id="PS00028">
    <property type="entry name" value="ZINC_FINGER_C2H2_1"/>
    <property type="match status" value="10"/>
</dbReference>
<comment type="caution">
    <text evidence="7">The sequence shown here is derived from an EMBL/GenBank/DDBJ whole genome shotgun (WGS) entry which is preliminary data.</text>
</comment>
<keyword evidence="2" id="KW-0677">Repeat</keyword>
<dbReference type="Gene3D" id="3.30.160.60">
    <property type="entry name" value="Classic Zinc Finger"/>
    <property type="match status" value="3"/>
</dbReference>
<proteinExistence type="predicted"/>
<gene>
    <name evidence="7" type="ORF">OCU04_010531</name>
</gene>
<keyword evidence="8" id="KW-1185">Reference proteome</keyword>
<dbReference type="PROSITE" id="PS50157">
    <property type="entry name" value="ZINC_FINGER_C2H2_2"/>
    <property type="match status" value="3"/>
</dbReference>
<evidence type="ECO:0000313" key="7">
    <source>
        <dbReference type="EMBL" id="KAJ8060185.1"/>
    </source>
</evidence>
<keyword evidence="3 5" id="KW-0863">Zinc-finger</keyword>
<keyword evidence="1" id="KW-0479">Metal-binding</keyword>
<protein>
    <recommendedName>
        <fullName evidence="6">C2H2-type domain-containing protein</fullName>
    </recommendedName>
</protein>
<dbReference type="Proteomes" id="UP001152300">
    <property type="component" value="Unassembled WGS sequence"/>
</dbReference>
<accession>A0A9X0AC96</accession>
<organism evidence="7 8">
    <name type="scientific">Sclerotinia nivalis</name>
    <dbReference type="NCBI Taxonomy" id="352851"/>
    <lineage>
        <taxon>Eukaryota</taxon>
        <taxon>Fungi</taxon>
        <taxon>Dikarya</taxon>
        <taxon>Ascomycota</taxon>
        <taxon>Pezizomycotina</taxon>
        <taxon>Leotiomycetes</taxon>
        <taxon>Helotiales</taxon>
        <taxon>Sclerotiniaceae</taxon>
        <taxon>Sclerotinia</taxon>
    </lineage>
</organism>
<dbReference type="InterPro" id="IPR022755">
    <property type="entry name" value="Znf_C2H2_jaz"/>
</dbReference>
<keyword evidence="4" id="KW-0862">Zinc</keyword>
<dbReference type="InterPro" id="IPR036236">
    <property type="entry name" value="Znf_C2H2_sf"/>
</dbReference>
<dbReference type="GO" id="GO:0008270">
    <property type="term" value="F:zinc ion binding"/>
    <property type="evidence" value="ECO:0007669"/>
    <property type="project" value="UniProtKB-KW"/>
</dbReference>
<feature type="domain" description="C2H2-type" evidence="6">
    <location>
        <begin position="132"/>
        <end position="156"/>
    </location>
</feature>
<dbReference type="Pfam" id="PF00096">
    <property type="entry name" value="zf-C2H2"/>
    <property type="match status" value="1"/>
</dbReference>
<dbReference type="EMBL" id="JAPEIS010000013">
    <property type="protein sequence ID" value="KAJ8060185.1"/>
    <property type="molecule type" value="Genomic_DNA"/>
</dbReference>
<evidence type="ECO:0000256" key="4">
    <source>
        <dbReference type="ARBA" id="ARBA00022833"/>
    </source>
</evidence>
<dbReference type="AlphaFoldDB" id="A0A9X0AC96"/>
<evidence type="ECO:0000313" key="8">
    <source>
        <dbReference type="Proteomes" id="UP001152300"/>
    </source>
</evidence>
<evidence type="ECO:0000256" key="2">
    <source>
        <dbReference type="ARBA" id="ARBA00022737"/>
    </source>
</evidence>
<evidence type="ECO:0000256" key="1">
    <source>
        <dbReference type="ARBA" id="ARBA00022723"/>
    </source>
</evidence>
<dbReference type="PANTHER" id="PTHR24379:SF121">
    <property type="entry name" value="C2H2-TYPE DOMAIN-CONTAINING PROTEIN"/>
    <property type="match status" value="1"/>
</dbReference>
<evidence type="ECO:0000259" key="6">
    <source>
        <dbReference type="PROSITE" id="PS50157"/>
    </source>
</evidence>
<sequence length="591" mass="68229">MTFACWTCDDTFRFKRDVIWHCQQYGHTRAWVCEHCDKPFGSERSREQHTEDKHEFWCFPCAEVFSTEDALDLHNSTQHYFPCGFGCDRAFSSFQARDQHNNDVHNYRCYDCDQSFRSKQAFEQHEAAYHDFQCKPCEREFRSESALEQHMNSAAHPYRCSKCIKSFPFNSDLQQHIAADHTWKCNQCHLIFDGPNHVDLHIKSEHQVMRCLNCPAKFDRFAELQLHRAQQHSFQCTYCTALPFDTFTLLKQHEASSHDFNVPHVQNDLGMRLVETAILKKHTSIYVNYVEIFDNTAACELHYMKAHRLCCPKCPKTFHNVDEVLQHAPEHMKPVVPADAAPLNQTGFERTALDHHKLKYGQNTCKRCGGMFLKRLDLQNHLANDHGLQLKCLRPDCDHMSTSPNACTRHYFSYSMVKCEKCEGFFDKDKDPELKAHIAKIHTPKPIFGCVQCTRTFESSDAVAQHYSAEHAFICEACPGTFFINSATRERHFATCGNSSETSDSGESFQTPRTEFSPFIQRKALPPVSTKASLPPSQPLVRIHEEFKISRMNAIDKLAQKILAEAKAKAKPTYQCPKCDVPLLEFEEDEL</sequence>
<dbReference type="SUPFAM" id="SSF57667">
    <property type="entry name" value="beta-beta-alpha zinc fingers"/>
    <property type="match status" value="2"/>
</dbReference>
<evidence type="ECO:0000256" key="3">
    <source>
        <dbReference type="ARBA" id="ARBA00022771"/>
    </source>
</evidence>
<reference evidence="7" key="1">
    <citation type="submission" date="2022-11" db="EMBL/GenBank/DDBJ databases">
        <title>Genome Resource of Sclerotinia nivalis Strain SnTB1, a Plant Pathogen Isolated from American Ginseng.</title>
        <authorList>
            <person name="Fan S."/>
        </authorList>
    </citation>
    <scope>NUCLEOTIDE SEQUENCE</scope>
    <source>
        <strain evidence="7">SnTB1</strain>
    </source>
</reference>
<feature type="domain" description="C2H2-type" evidence="6">
    <location>
        <begin position="107"/>
        <end position="130"/>
    </location>
</feature>
<dbReference type="InterPro" id="IPR013087">
    <property type="entry name" value="Znf_C2H2_type"/>
</dbReference>
<dbReference type="Pfam" id="PF12171">
    <property type="entry name" value="zf-C2H2_jaz"/>
    <property type="match status" value="1"/>
</dbReference>
<dbReference type="PANTHER" id="PTHR24379">
    <property type="entry name" value="KRAB AND ZINC FINGER DOMAIN-CONTAINING"/>
    <property type="match status" value="1"/>
</dbReference>